<evidence type="ECO:0000256" key="1">
    <source>
        <dbReference type="ARBA" id="ARBA00004477"/>
    </source>
</evidence>
<dbReference type="VEuPathDB" id="FungiDB:ASPZODRAFT_128059"/>
<comment type="subcellular location">
    <subcellularLocation>
        <location evidence="1">Endoplasmic reticulum membrane</location>
        <topology evidence="1">Multi-pass membrane protein</topology>
    </subcellularLocation>
</comment>
<evidence type="ECO:0000313" key="8">
    <source>
        <dbReference type="EMBL" id="OJJ49570.1"/>
    </source>
</evidence>
<feature type="transmembrane region" description="Helical" evidence="6">
    <location>
        <begin position="150"/>
        <end position="171"/>
    </location>
</feature>
<feature type="transmembrane region" description="Helical" evidence="6">
    <location>
        <begin position="217"/>
        <end position="240"/>
    </location>
</feature>
<reference evidence="9" key="1">
    <citation type="journal article" date="2017" name="Genome Biol.">
        <title>Comparative genomics reveals high biological diversity and specific adaptations in the industrially and medically important fungal genus Aspergillus.</title>
        <authorList>
            <person name="de Vries R.P."/>
            <person name="Riley R."/>
            <person name="Wiebenga A."/>
            <person name="Aguilar-Osorio G."/>
            <person name="Amillis S."/>
            <person name="Uchima C.A."/>
            <person name="Anderluh G."/>
            <person name="Asadollahi M."/>
            <person name="Askin M."/>
            <person name="Barry K."/>
            <person name="Battaglia E."/>
            <person name="Bayram O."/>
            <person name="Benocci T."/>
            <person name="Braus-Stromeyer S.A."/>
            <person name="Caldana C."/>
            <person name="Canovas D."/>
            <person name="Cerqueira G.C."/>
            <person name="Chen F."/>
            <person name="Chen W."/>
            <person name="Choi C."/>
            <person name="Clum A."/>
            <person name="Dos Santos R.A."/>
            <person name="Damasio A.R."/>
            <person name="Diallinas G."/>
            <person name="Emri T."/>
            <person name="Fekete E."/>
            <person name="Flipphi M."/>
            <person name="Freyberg S."/>
            <person name="Gallo A."/>
            <person name="Gournas C."/>
            <person name="Habgood R."/>
            <person name="Hainaut M."/>
            <person name="Harispe M.L."/>
            <person name="Henrissat B."/>
            <person name="Hilden K.S."/>
            <person name="Hope R."/>
            <person name="Hossain A."/>
            <person name="Karabika E."/>
            <person name="Karaffa L."/>
            <person name="Karanyi Z."/>
            <person name="Krasevec N."/>
            <person name="Kuo A."/>
            <person name="Kusch H."/>
            <person name="LaButti K."/>
            <person name="Lagendijk E.L."/>
            <person name="Lapidus A."/>
            <person name="Levasseur A."/>
            <person name="Lindquist E."/>
            <person name="Lipzen A."/>
            <person name="Logrieco A.F."/>
            <person name="MacCabe A."/>
            <person name="Maekelae M.R."/>
            <person name="Malavazi I."/>
            <person name="Melin P."/>
            <person name="Meyer V."/>
            <person name="Mielnichuk N."/>
            <person name="Miskei M."/>
            <person name="Molnar A.P."/>
            <person name="Mule G."/>
            <person name="Ngan C.Y."/>
            <person name="Orejas M."/>
            <person name="Orosz E."/>
            <person name="Ouedraogo J.P."/>
            <person name="Overkamp K.M."/>
            <person name="Park H.-S."/>
            <person name="Perrone G."/>
            <person name="Piumi F."/>
            <person name="Punt P.J."/>
            <person name="Ram A.F."/>
            <person name="Ramon A."/>
            <person name="Rauscher S."/>
            <person name="Record E."/>
            <person name="Riano-Pachon D.M."/>
            <person name="Robert V."/>
            <person name="Roehrig J."/>
            <person name="Ruller R."/>
            <person name="Salamov A."/>
            <person name="Salih N.S."/>
            <person name="Samson R.A."/>
            <person name="Sandor E."/>
            <person name="Sanguinetti M."/>
            <person name="Schuetze T."/>
            <person name="Sepcic K."/>
            <person name="Shelest E."/>
            <person name="Sherlock G."/>
            <person name="Sophianopoulou V."/>
            <person name="Squina F.M."/>
            <person name="Sun H."/>
            <person name="Susca A."/>
            <person name="Todd R.B."/>
            <person name="Tsang A."/>
            <person name="Unkles S.E."/>
            <person name="van de Wiele N."/>
            <person name="van Rossen-Uffink D."/>
            <person name="Oliveira J.V."/>
            <person name="Vesth T.C."/>
            <person name="Visser J."/>
            <person name="Yu J.-H."/>
            <person name="Zhou M."/>
            <person name="Andersen M.R."/>
            <person name="Archer D.B."/>
            <person name="Baker S.E."/>
            <person name="Benoit I."/>
            <person name="Brakhage A.A."/>
            <person name="Braus G.H."/>
            <person name="Fischer R."/>
            <person name="Frisvad J.C."/>
            <person name="Goldman G.H."/>
            <person name="Houbraken J."/>
            <person name="Oakley B."/>
            <person name="Pocsi I."/>
            <person name="Scazzocchio C."/>
            <person name="Seiboth B."/>
            <person name="vanKuyk P.A."/>
            <person name="Wortman J."/>
            <person name="Dyer P.S."/>
            <person name="Grigoriev I.V."/>
        </authorList>
    </citation>
    <scope>NUCLEOTIDE SEQUENCE [LARGE SCALE GENOMIC DNA]</scope>
    <source>
        <strain evidence="9">CBS 506.65</strain>
    </source>
</reference>
<evidence type="ECO:0000313" key="9">
    <source>
        <dbReference type="Proteomes" id="UP000184188"/>
    </source>
</evidence>
<dbReference type="OrthoDB" id="306876at2759"/>
<feature type="transmembrane region" description="Helical" evidence="6">
    <location>
        <begin position="296"/>
        <end position="314"/>
    </location>
</feature>
<dbReference type="RefSeq" id="XP_022584080.1">
    <property type="nucleotide sequence ID" value="XM_022721912.1"/>
</dbReference>
<proteinExistence type="predicted"/>
<keyword evidence="9" id="KW-1185">Reference proteome</keyword>
<feature type="transmembrane region" description="Helical" evidence="6">
    <location>
        <begin position="183"/>
        <end position="205"/>
    </location>
</feature>
<dbReference type="PANTHER" id="PTHR22911">
    <property type="entry name" value="ACYL-MALONYL CONDENSING ENZYME-RELATED"/>
    <property type="match status" value="1"/>
</dbReference>
<organism evidence="8 9">
    <name type="scientific">Penicilliopsis zonata CBS 506.65</name>
    <dbReference type="NCBI Taxonomy" id="1073090"/>
    <lineage>
        <taxon>Eukaryota</taxon>
        <taxon>Fungi</taxon>
        <taxon>Dikarya</taxon>
        <taxon>Ascomycota</taxon>
        <taxon>Pezizomycotina</taxon>
        <taxon>Eurotiomycetes</taxon>
        <taxon>Eurotiomycetidae</taxon>
        <taxon>Eurotiales</taxon>
        <taxon>Aspergillaceae</taxon>
        <taxon>Penicilliopsis</taxon>
    </lineage>
</organism>
<dbReference type="Pfam" id="PF00892">
    <property type="entry name" value="EamA"/>
    <property type="match status" value="1"/>
</dbReference>
<sequence>MNVMTQLLEVDGPHGKPMHPFQVLFVRMSITVVVSVVYMWHQKIPNPLGTRETILLLLIRAGGGFFGVFSFYYSVRYMPLSEATVLTFLSPILVCYACSVLLPQEIFTRKQLLAGLVSLLGVVLIARPFSRQEPDDDGIGTPYSTNTYHHLLAVLVSMVGVLGSASALAAIRIIAQRAHPLVSVTYFSVCTTAVSTIALAAIPSIPFRLPGNVTEWALLLGLGICGFVMQFLLTAGLAYAPPSPGEGLPSGGAGGGGGGGGSRRSSAGSRATFMVYTQMLVALFYDKVIWNMTLTALSWAGSGLILGSAVYVAVAHEERYVQTQSPVSCEEEGIEIQQMSAENCKGDVTGQETGVEDVDLRH</sequence>
<gene>
    <name evidence="8" type="ORF">ASPZODRAFT_128059</name>
</gene>
<keyword evidence="5 6" id="KW-0472">Membrane</keyword>
<evidence type="ECO:0000256" key="5">
    <source>
        <dbReference type="ARBA" id="ARBA00023136"/>
    </source>
</evidence>
<evidence type="ECO:0000256" key="3">
    <source>
        <dbReference type="ARBA" id="ARBA00022824"/>
    </source>
</evidence>
<evidence type="ECO:0000256" key="4">
    <source>
        <dbReference type="ARBA" id="ARBA00022989"/>
    </source>
</evidence>
<evidence type="ECO:0000256" key="2">
    <source>
        <dbReference type="ARBA" id="ARBA00022692"/>
    </source>
</evidence>
<dbReference type="InterPro" id="IPR000620">
    <property type="entry name" value="EamA_dom"/>
</dbReference>
<dbReference type="PANTHER" id="PTHR22911:SF6">
    <property type="entry name" value="SOLUTE CARRIER FAMILY 35 MEMBER G1"/>
    <property type="match status" value="1"/>
</dbReference>
<protein>
    <recommendedName>
        <fullName evidence="7">EamA domain-containing protein</fullName>
    </recommendedName>
</protein>
<dbReference type="SUPFAM" id="SSF103481">
    <property type="entry name" value="Multidrug resistance efflux transporter EmrE"/>
    <property type="match status" value="1"/>
</dbReference>
<keyword evidence="4 6" id="KW-1133">Transmembrane helix</keyword>
<evidence type="ECO:0000256" key="6">
    <source>
        <dbReference type="SAM" id="Phobius"/>
    </source>
</evidence>
<keyword evidence="2 6" id="KW-0812">Transmembrane</keyword>
<feature type="transmembrane region" description="Helical" evidence="6">
    <location>
        <begin position="53"/>
        <end position="73"/>
    </location>
</feature>
<dbReference type="GO" id="GO:0016020">
    <property type="term" value="C:membrane"/>
    <property type="evidence" value="ECO:0007669"/>
    <property type="project" value="UniProtKB-SubCell"/>
</dbReference>
<dbReference type="GeneID" id="34608377"/>
<name>A0A1L9SQT2_9EURO</name>
<feature type="transmembrane region" description="Helical" evidence="6">
    <location>
        <begin position="20"/>
        <end position="41"/>
    </location>
</feature>
<feature type="transmembrane region" description="Helical" evidence="6">
    <location>
        <begin position="85"/>
        <end position="103"/>
    </location>
</feature>
<accession>A0A1L9SQT2</accession>
<dbReference type="Proteomes" id="UP000184188">
    <property type="component" value="Unassembled WGS sequence"/>
</dbReference>
<evidence type="ECO:0000259" key="7">
    <source>
        <dbReference type="Pfam" id="PF00892"/>
    </source>
</evidence>
<dbReference type="AlphaFoldDB" id="A0A1L9SQT2"/>
<dbReference type="STRING" id="1073090.A0A1L9SQT2"/>
<dbReference type="EMBL" id="KV878337">
    <property type="protein sequence ID" value="OJJ49570.1"/>
    <property type="molecule type" value="Genomic_DNA"/>
</dbReference>
<dbReference type="InterPro" id="IPR037185">
    <property type="entry name" value="EmrE-like"/>
</dbReference>
<keyword evidence="3" id="KW-0256">Endoplasmic reticulum</keyword>
<feature type="domain" description="EamA" evidence="7">
    <location>
        <begin position="18"/>
        <end position="126"/>
    </location>
</feature>